<gene>
    <name evidence="1" type="ORF">HMPREF0654_01330</name>
</gene>
<reference evidence="1 2" key="1">
    <citation type="submission" date="2014-07" db="EMBL/GenBank/DDBJ databases">
        <authorList>
            <person name="McCorrison J."/>
            <person name="Sanka R."/>
            <person name="Torralba M."/>
            <person name="Gillis M."/>
            <person name="Haft D.H."/>
            <person name="Methe B."/>
            <person name="Sutton G."/>
            <person name="Nelson K.E."/>
        </authorList>
    </citation>
    <scope>NUCLEOTIDE SEQUENCE [LARGE SCALE GENOMIC DNA]</scope>
    <source>
        <strain evidence="1 2">DNF00882</strain>
    </source>
</reference>
<proteinExistence type="predicted"/>
<dbReference type="AlphaFoldDB" id="A0A096AUC1"/>
<evidence type="ECO:0000313" key="1">
    <source>
        <dbReference type="EMBL" id="KGF50350.1"/>
    </source>
</evidence>
<dbReference type="RefSeq" id="WP_036882204.1">
    <property type="nucleotide sequence ID" value="NZ_JRNR01000004.1"/>
</dbReference>
<dbReference type="EMBL" id="JRNR01000004">
    <property type="protein sequence ID" value="KGF50350.1"/>
    <property type="molecule type" value="Genomic_DNA"/>
</dbReference>
<accession>A0A096AUC1</accession>
<sequence>MTSNEIKEELRIALSEVDIIDRAISVFKVFNHTFKSMIKDDNFQTNPQGLFKQQYYKWNLVCDELIKDGFDIPKDLFIIVIRMFSEEEKTIKKMGWDKIKIPSHGLVKALREVKEALLSLEQNRNNHGV</sequence>
<organism evidence="1 2">
    <name type="scientific">Prevotella disiens DNF00882</name>
    <dbReference type="NCBI Taxonomy" id="1401075"/>
    <lineage>
        <taxon>Bacteria</taxon>
        <taxon>Pseudomonadati</taxon>
        <taxon>Bacteroidota</taxon>
        <taxon>Bacteroidia</taxon>
        <taxon>Bacteroidales</taxon>
        <taxon>Prevotellaceae</taxon>
        <taxon>Prevotella</taxon>
    </lineage>
</organism>
<evidence type="ECO:0000313" key="2">
    <source>
        <dbReference type="Proteomes" id="UP000029538"/>
    </source>
</evidence>
<dbReference type="Proteomes" id="UP000029538">
    <property type="component" value="Unassembled WGS sequence"/>
</dbReference>
<protein>
    <submittedName>
        <fullName evidence="1">Uncharacterized protein</fullName>
    </submittedName>
</protein>
<comment type="caution">
    <text evidence="1">The sequence shown here is derived from an EMBL/GenBank/DDBJ whole genome shotgun (WGS) entry which is preliminary data.</text>
</comment>
<name>A0A096AUC1_9BACT</name>